<dbReference type="OrthoDB" id="673785at2"/>
<sequence>MELKKTIKTLVLTALIAIGIITALYVSSDDIMAHENPFIRRFMQSSITKTAETDLKNYSFYFAGAGNGKIFLGNNQAPLQIVTLDSTLEKREQYTIQLDRDDLPFRSIQVKIVPPYFYVMDGTVPVIYKGNISDWKAKIIMNENHYFSKAVIIDSDVIAFRTQQFDSKENIIGIFTFKDSVKVKFADDILEKQIDGIFDTDGMLHYSKELERLIYLYYYRNQFIVTNDNLKVLYRGNTIDTTTRAKLKPIQIKNSGEMKLGAQPYTVNLKSTVSNNLLFVNSGLRGRFEDGQMWKKASVIDMYDIANNTYLSSFYLYNFDDYKMTDFLATKTDLYVIIGHHLQKFKFRQNLIHRISNTKSDNKAF</sequence>
<evidence type="ECO:0000313" key="2">
    <source>
        <dbReference type="Proteomes" id="UP000184092"/>
    </source>
</evidence>
<name>A0A1M7P722_9FLAO</name>
<protein>
    <submittedName>
        <fullName evidence="1">Uncharacterized protein</fullName>
    </submittedName>
</protein>
<dbReference type="RefSeq" id="WP_073210638.1">
    <property type="nucleotide sequence ID" value="NZ_FRCL01000014.1"/>
</dbReference>
<dbReference type="Proteomes" id="UP000184092">
    <property type="component" value="Unassembled WGS sequence"/>
</dbReference>
<proteinExistence type="predicted"/>
<organism evidence="1 2">
    <name type="scientific">Flavobacterium xinjiangense</name>
    <dbReference type="NCBI Taxonomy" id="178356"/>
    <lineage>
        <taxon>Bacteria</taxon>
        <taxon>Pseudomonadati</taxon>
        <taxon>Bacteroidota</taxon>
        <taxon>Flavobacteriia</taxon>
        <taxon>Flavobacteriales</taxon>
        <taxon>Flavobacteriaceae</taxon>
        <taxon>Flavobacterium</taxon>
    </lineage>
</organism>
<gene>
    <name evidence="1" type="ORF">SAMN05216269_11416</name>
</gene>
<dbReference type="AlphaFoldDB" id="A0A1M7P722"/>
<evidence type="ECO:0000313" key="1">
    <source>
        <dbReference type="EMBL" id="SHN11956.1"/>
    </source>
</evidence>
<dbReference type="EMBL" id="FRCL01000014">
    <property type="protein sequence ID" value="SHN11956.1"/>
    <property type="molecule type" value="Genomic_DNA"/>
</dbReference>
<dbReference type="STRING" id="178356.SAMN05216269_11416"/>
<keyword evidence="2" id="KW-1185">Reference proteome</keyword>
<reference evidence="2" key="1">
    <citation type="submission" date="2016-11" db="EMBL/GenBank/DDBJ databases">
        <authorList>
            <person name="Varghese N."/>
            <person name="Submissions S."/>
        </authorList>
    </citation>
    <scope>NUCLEOTIDE SEQUENCE [LARGE SCALE GENOMIC DNA]</scope>
    <source>
        <strain evidence="2">CGMCC 1.2749</strain>
    </source>
</reference>
<accession>A0A1M7P722</accession>